<gene>
    <name evidence="8" type="ORF">DTER00134_LOCUS20771</name>
</gene>
<dbReference type="PRINTS" id="PR00320">
    <property type="entry name" value="GPROTEINBRPT"/>
</dbReference>
<feature type="repeat" description="WD" evidence="5">
    <location>
        <begin position="220"/>
        <end position="251"/>
    </location>
</feature>
<dbReference type="SUPFAM" id="SSF50978">
    <property type="entry name" value="WD40 repeat-like"/>
    <property type="match status" value="1"/>
</dbReference>
<evidence type="ECO:0008006" key="9">
    <source>
        <dbReference type="Google" id="ProtNLM"/>
    </source>
</evidence>
<protein>
    <recommendedName>
        <fullName evidence="9">Phospholipase A-2-activating protein</fullName>
    </recommendedName>
</protein>
<evidence type="ECO:0000259" key="7">
    <source>
        <dbReference type="PROSITE" id="PS51396"/>
    </source>
</evidence>
<dbReference type="InterPro" id="IPR038122">
    <property type="entry name" value="PFU_sf"/>
</dbReference>
<dbReference type="Gene3D" id="3.10.20.870">
    <property type="entry name" value="PFU (PLAA family ubiquitin binding), C-terminal domain"/>
    <property type="match status" value="1"/>
</dbReference>
<dbReference type="GO" id="GO:0043161">
    <property type="term" value="P:proteasome-mediated ubiquitin-dependent protein catabolic process"/>
    <property type="evidence" value="ECO:0007669"/>
    <property type="project" value="TreeGrafter"/>
</dbReference>
<dbReference type="SMART" id="SM00320">
    <property type="entry name" value="WD40"/>
    <property type="match status" value="7"/>
</dbReference>
<name>A0A7S3VUT3_DUNTE</name>
<evidence type="ECO:0000259" key="6">
    <source>
        <dbReference type="PROSITE" id="PS51394"/>
    </source>
</evidence>
<evidence type="ECO:0000256" key="5">
    <source>
        <dbReference type="PROSITE-ProRule" id="PRU00221"/>
    </source>
</evidence>
<dbReference type="PROSITE" id="PS51394">
    <property type="entry name" value="PFU"/>
    <property type="match status" value="1"/>
</dbReference>
<dbReference type="GO" id="GO:0005737">
    <property type="term" value="C:cytoplasm"/>
    <property type="evidence" value="ECO:0007669"/>
    <property type="project" value="UniProtKB-SubCell"/>
</dbReference>
<evidence type="ECO:0000256" key="2">
    <source>
        <dbReference type="ARBA" id="ARBA00022490"/>
    </source>
</evidence>
<evidence type="ECO:0000256" key="3">
    <source>
        <dbReference type="ARBA" id="ARBA00022574"/>
    </source>
</evidence>
<dbReference type="GO" id="GO:0005634">
    <property type="term" value="C:nucleus"/>
    <property type="evidence" value="ECO:0007669"/>
    <property type="project" value="TreeGrafter"/>
</dbReference>
<feature type="repeat" description="WD" evidence="5">
    <location>
        <begin position="102"/>
        <end position="133"/>
    </location>
</feature>
<dbReference type="InterPro" id="IPR015155">
    <property type="entry name" value="PFU"/>
</dbReference>
<dbReference type="PROSITE" id="PS51396">
    <property type="entry name" value="PUL"/>
    <property type="match status" value="1"/>
</dbReference>
<accession>A0A7S3VUT3</accession>
<dbReference type="Pfam" id="PF08324">
    <property type="entry name" value="PUL"/>
    <property type="match status" value="1"/>
</dbReference>
<organism evidence="8">
    <name type="scientific">Dunaliella tertiolecta</name>
    <name type="common">Green alga</name>
    <dbReference type="NCBI Taxonomy" id="3047"/>
    <lineage>
        <taxon>Eukaryota</taxon>
        <taxon>Viridiplantae</taxon>
        <taxon>Chlorophyta</taxon>
        <taxon>core chlorophytes</taxon>
        <taxon>Chlorophyceae</taxon>
        <taxon>CS clade</taxon>
        <taxon>Chlamydomonadales</taxon>
        <taxon>Dunaliellaceae</taxon>
        <taxon>Dunaliella</taxon>
    </lineage>
</organism>
<feature type="repeat" description="WD" evidence="5">
    <location>
        <begin position="141"/>
        <end position="172"/>
    </location>
</feature>
<sequence>MPGAYELRCELRGHEEDVRGVLVCELGIVTASRDKTIKIWVQDGPGFTCIATLVGHSDYVSTLAYLTPGQSQDYPSGALISGSRDTSVIVWDPTTAAPIAKLEGHKWQVSTVRVTPTGNIVSASLDKTIRIWSAGHCIATLEGHEASVLSLAVLPTGDLLSGSGDATIKQWSGTSCVKTFKGHTDTVRSLAVLPGVGFVSASHDFTAKVWTLSGDIIAELLGHTALIYSVAALPNGLIATGSEDNTCRVWNSAGQCLQVLDHVSCVWDVAFGADGDLVTASGDSVAYVWTAEDSRKAAPDAQAAYAATLENLKQQRAAAAAEAAGGQEQQQQALPPGVKVEEPHTLNVPGAKDGQYKFVKEQGGSVNAYSWSMQEWKWDLIGEVSGPPSGGGGEAGAIKKLHRGKEYDYVIDVDVADGAPPLKLALNRDDNPYLVADAFMAEHDLPTTYKDQIVQFILANTSLKQAGPSLDDIPITGGAFDPFTGGAPAPKPTFHHAPQSVYLVFDNLPPVDKLTAKVREFSAALQAEPSTSSLSLTADESNQLEPLLQGAVAQATKAATTTTTAGGGGSGGGQLEPLAQLLGSKLLRWPPAQIFPVLDIVRLMLLSEDGQLKLLSQHQLMGSLSAEAPGTVAAALKAASESTTAPPAAQQLGCRVAVNAFKHPQPRQWAVGERSGLLDTLAGAASSSNKAVRTGYATLLLNYVVASRQLKGELAHDEAKLQLLSGLVEVLSNCPTDDLDTLFRGLAATATLLVGDKALAALAKELGVQDVLRRVNESPEAKSPQGRRVLEAALDVAAALEGKQ</sequence>
<dbReference type="GO" id="GO:0010992">
    <property type="term" value="P:ubiquitin recycling"/>
    <property type="evidence" value="ECO:0007669"/>
    <property type="project" value="TreeGrafter"/>
</dbReference>
<proteinExistence type="predicted"/>
<feature type="domain" description="PFU" evidence="6">
    <location>
        <begin position="370"/>
        <end position="471"/>
    </location>
</feature>
<evidence type="ECO:0000256" key="1">
    <source>
        <dbReference type="ARBA" id="ARBA00004496"/>
    </source>
</evidence>
<dbReference type="Gene3D" id="1.25.10.10">
    <property type="entry name" value="Leucine-rich Repeat Variant"/>
    <property type="match status" value="1"/>
</dbReference>
<dbReference type="InterPro" id="IPR013535">
    <property type="entry name" value="PUL_dom"/>
</dbReference>
<dbReference type="InterPro" id="IPR015943">
    <property type="entry name" value="WD40/YVTN_repeat-like_dom_sf"/>
</dbReference>
<evidence type="ECO:0000313" key="8">
    <source>
        <dbReference type="EMBL" id="CAE0505698.1"/>
    </source>
</evidence>
<dbReference type="InterPro" id="IPR001680">
    <property type="entry name" value="WD40_rpt"/>
</dbReference>
<dbReference type="PROSITE" id="PS50294">
    <property type="entry name" value="WD_REPEATS_REGION"/>
    <property type="match status" value="3"/>
</dbReference>
<comment type="subcellular location">
    <subcellularLocation>
        <location evidence="1">Cytoplasm</location>
    </subcellularLocation>
</comment>
<dbReference type="Pfam" id="PF09070">
    <property type="entry name" value="PFU"/>
    <property type="match status" value="1"/>
</dbReference>
<feature type="repeat" description="WD" evidence="5">
    <location>
        <begin position="180"/>
        <end position="213"/>
    </location>
</feature>
<dbReference type="PANTHER" id="PTHR19849">
    <property type="entry name" value="PHOSPHOLIPASE A-2-ACTIVATING PROTEIN"/>
    <property type="match status" value="1"/>
</dbReference>
<dbReference type="InterPro" id="IPR011989">
    <property type="entry name" value="ARM-like"/>
</dbReference>
<reference evidence="8" key="1">
    <citation type="submission" date="2021-01" db="EMBL/GenBank/DDBJ databases">
        <authorList>
            <person name="Corre E."/>
            <person name="Pelletier E."/>
            <person name="Niang G."/>
            <person name="Scheremetjew M."/>
            <person name="Finn R."/>
            <person name="Kale V."/>
            <person name="Holt S."/>
            <person name="Cochrane G."/>
            <person name="Meng A."/>
            <person name="Brown T."/>
            <person name="Cohen L."/>
        </authorList>
    </citation>
    <scope>NUCLEOTIDE SEQUENCE</scope>
    <source>
        <strain evidence="8">CCMP1320</strain>
    </source>
</reference>
<dbReference type="Gene3D" id="2.130.10.10">
    <property type="entry name" value="YVTN repeat-like/Quinoprotein amine dehydrogenase"/>
    <property type="match status" value="2"/>
</dbReference>
<dbReference type="AlphaFoldDB" id="A0A7S3VUT3"/>
<dbReference type="PROSITE" id="PS50082">
    <property type="entry name" value="WD_REPEATS_2"/>
    <property type="match status" value="6"/>
</dbReference>
<dbReference type="Pfam" id="PF00400">
    <property type="entry name" value="WD40"/>
    <property type="match status" value="7"/>
</dbReference>
<dbReference type="CDD" id="cd00200">
    <property type="entry name" value="WD40"/>
    <property type="match status" value="1"/>
</dbReference>
<feature type="repeat" description="WD" evidence="5">
    <location>
        <begin position="53"/>
        <end position="101"/>
    </location>
</feature>
<keyword evidence="3 5" id="KW-0853">WD repeat</keyword>
<dbReference type="PANTHER" id="PTHR19849:SF0">
    <property type="entry name" value="PHOSPHOLIPASE A-2-ACTIVATING PROTEIN"/>
    <property type="match status" value="1"/>
</dbReference>
<dbReference type="InterPro" id="IPR036322">
    <property type="entry name" value="WD40_repeat_dom_sf"/>
</dbReference>
<dbReference type="EMBL" id="HBIP01034045">
    <property type="protein sequence ID" value="CAE0505698.1"/>
    <property type="molecule type" value="Transcribed_RNA"/>
</dbReference>
<dbReference type="InterPro" id="IPR020472">
    <property type="entry name" value="WD40_PAC1"/>
</dbReference>
<evidence type="ECO:0000256" key="4">
    <source>
        <dbReference type="ARBA" id="ARBA00022737"/>
    </source>
</evidence>
<feature type="repeat" description="WD" evidence="5">
    <location>
        <begin position="11"/>
        <end position="40"/>
    </location>
</feature>
<dbReference type="GO" id="GO:0043130">
    <property type="term" value="F:ubiquitin binding"/>
    <property type="evidence" value="ECO:0007669"/>
    <property type="project" value="TreeGrafter"/>
</dbReference>
<keyword evidence="2" id="KW-0963">Cytoplasm</keyword>
<feature type="domain" description="PUL" evidence="7">
    <location>
        <begin position="495"/>
        <end position="796"/>
    </location>
</feature>
<keyword evidence="4" id="KW-0677">Repeat</keyword>